<keyword evidence="1" id="KW-1185">Reference proteome</keyword>
<dbReference type="AlphaFoldDB" id="A0A915L5X4"/>
<accession>A0A915L5X4</accession>
<evidence type="ECO:0000313" key="1">
    <source>
        <dbReference type="Proteomes" id="UP000887565"/>
    </source>
</evidence>
<name>A0A915L5X4_ROMCU</name>
<evidence type="ECO:0000313" key="2">
    <source>
        <dbReference type="WBParaSite" id="nRc.2.0.1.t45180-RA"/>
    </source>
</evidence>
<reference evidence="2" key="1">
    <citation type="submission" date="2022-11" db="UniProtKB">
        <authorList>
            <consortium name="WormBaseParasite"/>
        </authorList>
    </citation>
    <scope>IDENTIFICATION</scope>
</reference>
<dbReference type="WBParaSite" id="nRc.2.0.1.t45180-RA">
    <property type="protein sequence ID" value="nRc.2.0.1.t45180-RA"/>
    <property type="gene ID" value="nRc.2.0.1.g45180"/>
</dbReference>
<proteinExistence type="predicted"/>
<sequence length="89" mass="10036">PNLAFDLPRELPHHLALDSVYQLPLDSPCDLPQTSVRHFPHDLARHLPHGFMSPFSTAVVYCLARESPHHVECIPQLVITSENKYSLTA</sequence>
<organism evidence="1 2">
    <name type="scientific">Romanomermis culicivorax</name>
    <name type="common">Nematode worm</name>
    <dbReference type="NCBI Taxonomy" id="13658"/>
    <lineage>
        <taxon>Eukaryota</taxon>
        <taxon>Metazoa</taxon>
        <taxon>Ecdysozoa</taxon>
        <taxon>Nematoda</taxon>
        <taxon>Enoplea</taxon>
        <taxon>Dorylaimia</taxon>
        <taxon>Mermithida</taxon>
        <taxon>Mermithoidea</taxon>
        <taxon>Mermithidae</taxon>
        <taxon>Romanomermis</taxon>
    </lineage>
</organism>
<protein>
    <submittedName>
        <fullName evidence="2">Uncharacterized protein</fullName>
    </submittedName>
</protein>
<dbReference type="Proteomes" id="UP000887565">
    <property type="component" value="Unplaced"/>
</dbReference>